<keyword evidence="4" id="KW-0677">Repeat</keyword>
<keyword evidence="8" id="KW-0206">Cytoskeleton</keyword>
<evidence type="ECO:0000256" key="3">
    <source>
        <dbReference type="ARBA" id="ARBA00022614"/>
    </source>
</evidence>
<keyword evidence="6 12" id="KW-0175">Coiled coil</keyword>
<dbReference type="PANTHER" id="PTHR45973">
    <property type="entry name" value="PROTEIN PHOSPHATASE 1 REGULATORY SUBUNIT SDS22-RELATED"/>
    <property type="match status" value="1"/>
</dbReference>
<dbReference type="InterPro" id="IPR001611">
    <property type="entry name" value="Leu-rich_rpt"/>
</dbReference>
<dbReference type="InterPro" id="IPR050576">
    <property type="entry name" value="Cilia_flagella_integrity"/>
</dbReference>
<evidence type="ECO:0000256" key="7">
    <source>
        <dbReference type="ARBA" id="ARBA00023069"/>
    </source>
</evidence>
<keyword evidence="2" id="KW-0963">Cytoplasm</keyword>
<evidence type="ECO:0000256" key="5">
    <source>
        <dbReference type="ARBA" id="ARBA00022846"/>
    </source>
</evidence>
<dbReference type="GO" id="GO:0005929">
    <property type="term" value="C:cilium"/>
    <property type="evidence" value="ECO:0007669"/>
    <property type="project" value="TreeGrafter"/>
</dbReference>
<dbReference type="InterPro" id="IPR032675">
    <property type="entry name" value="LRR_dom_sf"/>
</dbReference>
<organism evidence="13">
    <name type="scientific">Dunaliella tertiolecta</name>
    <name type="common">Green alga</name>
    <dbReference type="NCBI Taxonomy" id="3047"/>
    <lineage>
        <taxon>Eukaryota</taxon>
        <taxon>Viridiplantae</taxon>
        <taxon>Chlorophyta</taxon>
        <taxon>core chlorophytes</taxon>
        <taxon>Chlorophyceae</taxon>
        <taxon>CS clade</taxon>
        <taxon>Chlamydomonadales</taxon>
        <taxon>Dunaliellaceae</taxon>
        <taxon>Dunaliella</taxon>
    </lineage>
</organism>
<dbReference type="SUPFAM" id="SSF52075">
    <property type="entry name" value="Outer arm dynein light chain 1"/>
    <property type="match status" value="1"/>
</dbReference>
<protein>
    <recommendedName>
        <fullName evidence="11">Dynein regulatory complex subunit 3</fullName>
    </recommendedName>
</protein>
<keyword evidence="3" id="KW-0433">Leucine-rich repeat</keyword>
<feature type="coiled-coil region" evidence="12">
    <location>
        <begin position="385"/>
        <end position="420"/>
    </location>
</feature>
<name>A0A7S3QZH5_DUNTE</name>
<evidence type="ECO:0000256" key="1">
    <source>
        <dbReference type="ARBA" id="ARBA00004611"/>
    </source>
</evidence>
<dbReference type="PANTHER" id="PTHR45973:SF12">
    <property type="entry name" value="DYNEIN REGULATORY COMPLEX SUBUNIT 3"/>
    <property type="match status" value="1"/>
</dbReference>
<feature type="coiled-coil region" evidence="12">
    <location>
        <begin position="479"/>
        <end position="506"/>
    </location>
</feature>
<keyword evidence="7" id="KW-0969">Cilium</keyword>
<sequence length="553" mass="63641">MLWLNMEFLQNAHSFIYECLLLGTCTETHVTKPGCAHATHVRSCPITHDTHLLSQIPGSDPDAVAQKKRSMPFSEIECLAFSYRSIAKIDSLQGLESLTKLQLDNNQITRISNIAHLTNLTWLDLSFNKITKIEGLETLTKLTDVSLYHNQISEIENMDTLVNLNALSLGQNNLKKLDSIFYLRQFKNLRLVNLAGNPFCKDHDYRSYVLSHLNYITYLDYRRVAKADVTAAEEHHQDEVNEMKEREAQAKVDAENAAKMKAEEDKMRAANLDGIETLADDMTKQDPEWEQFCMVPNLTEGWNAVRDAFHAQKEPFKVSMLKQHEKKEQEYAEWKSVVDGFLAEKDGQAKDLITVYEKMKKKAISQIQHNPGEADMHVLQPKVRLTTLKDELLELEEECVEVLQELLKEFDRNYSELVETNKASYNEYFAQVRDQQNNYIGTLTQTALNMYEKYNQESSDIDSIPEEARSLLLDKDALMNALQASHEAHTVQIDSLEDRLVNTELKRANDLVAHNYAWAAKRNRDRISEIINYVERNMIELEELAGEEEMGDI</sequence>
<reference evidence="13" key="1">
    <citation type="submission" date="2021-01" db="EMBL/GenBank/DDBJ databases">
        <authorList>
            <person name="Corre E."/>
            <person name="Pelletier E."/>
            <person name="Niang G."/>
            <person name="Scheremetjew M."/>
            <person name="Finn R."/>
            <person name="Kale V."/>
            <person name="Holt S."/>
            <person name="Cochrane G."/>
            <person name="Meng A."/>
            <person name="Brown T."/>
            <person name="Cohen L."/>
        </authorList>
    </citation>
    <scope>NUCLEOTIDE SEQUENCE</scope>
    <source>
        <strain evidence="13">CCMP1320</strain>
    </source>
</reference>
<proteinExistence type="inferred from homology"/>
<dbReference type="SMART" id="SM00365">
    <property type="entry name" value="LRR_SD22"/>
    <property type="match status" value="4"/>
</dbReference>
<keyword evidence="9" id="KW-0966">Cell projection</keyword>
<evidence type="ECO:0000256" key="12">
    <source>
        <dbReference type="SAM" id="Coils"/>
    </source>
</evidence>
<evidence type="ECO:0000256" key="10">
    <source>
        <dbReference type="ARBA" id="ARBA00038378"/>
    </source>
</evidence>
<accession>A0A7S3QZH5</accession>
<keyword evidence="5" id="KW-0282">Flagellum</keyword>
<dbReference type="PROSITE" id="PS51450">
    <property type="entry name" value="LRR"/>
    <property type="match status" value="4"/>
</dbReference>
<dbReference type="SMART" id="SM00369">
    <property type="entry name" value="LRR_TYP"/>
    <property type="match status" value="3"/>
</dbReference>
<comment type="subcellular location">
    <subcellularLocation>
        <location evidence="1">Cytoplasm</location>
        <location evidence="1">Cytoskeleton</location>
        <location evidence="1">Flagellum axoneme</location>
    </subcellularLocation>
</comment>
<evidence type="ECO:0000256" key="8">
    <source>
        <dbReference type="ARBA" id="ARBA00023212"/>
    </source>
</evidence>
<dbReference type="AlphaFoldDB" id="A0A7S3QZH5"/>
<dbReference type="Gene3D" id="3.80.10.10">
    <property type="entry name" value="Ribonuclease Inhibitor"/>
    <property type="match status" value="1"/>
</dbReference>
<evidence type="ECO:0000313" key="13">
    <source>
        <dbReference type="EMBL" id="CAE0497776.1"/>
    </source>
</evidence>
<evidence type="ECO:0000256" key="11">
    <source>
        <dbReference type="ARBA" id="ARBA00040950"/>
    </source>
</evidence>
<comment type="similarity">
    <text evidence="10">Belongs to the DRC3 family.</text>
</comment>
<evidence type="ECO:0000256" key="6">
    <source>
        <dbReference type="ARBA" id="ARBA00023054"/>
    </source>
</evidence>
<evidence type="ECO:0000256" key="4">
    <source>
        <dbReference type="ARBA" id="ARBA00022737"/>
    </source>
</evidence>
<evidence type="ECO:0000256" key="9">
    <source>
        <dbReference type="ARBA" id="ARBA00023273"/>
    </source>
</evidence>
<dbReference type="EMBL" id="HBIP01021521">
    <property type="protein sequence ID" value="CAE0497776.1"/>
    <property type="molecule type" value="Transcribed_RNA"/>
</dbReference>
<dbReference type="InterPro" id="IPR003591">
    <property type="entry name" value="Leu-rich_rpt_typical-subtyp"/>
</dbReference>
<dbReference type="Pfam" id="PF14580">
    <property type="entry name" value="LRR_9"/>
    <property type="match status" value="1"/>
</dbReference>
<evidence type="ECO:0000256" key="2">
    <source>
        <dbReference type="ARBA" id="ARBA00022490"/>
    </source>
</evidence>
<gene>
    <name evidence="13" type="ORF">DTER00134_LOCUS12849</name>
</gene>